<accession>D7D8H7</accession>
<dbReference type="KEGG" id="shc:Shell_0967"/>
<sequence length="146" mass="15789">MIHSTTREKPANTNVYISKYPDIVIGGPGTTATLTVTVKNDEQQGSRNVYVEIPETNPSATSDTKEIASGQSDDLSLQNVQLPENPGIYTWHIKLYDSDSGSELDSVDFIIEFNPIVTEEFASGETVSILIHTASGGQYPATVTLP</sequence>
<feature type="region of interest" description="Disordered" evidence="1">
    <location>
        <begin position="56"/>
        <end position="76"/>
    </location>
</feature>
<dbReference type="InterPro" id="IPR013783">
    <property type="entry name" value="Ig-like_fold"/>
</dbReference>
<dbReference type="HOGENOM" id="CLU_1773282_0_0_2"/>
<evidence type="ECO:0000313" key="2">
    <source>
        <dbReference type="EMBL" id="ADI32073.1"/>
    </source>
</evidence>
<dbReference type="GeneID" id="71811178"/>
<dbReference type="eggNOG" id="arCOG03871">
    <property type="taxonomic scope" value="Archaea"/>
</dbReference>
<evidence type="ECO:0000313" key="3">
    <source>
        <dbReference type="Proteomes" id="UP000002573"/>
    </source>
</evidence>
<keyword evidence="3" id="KW-1185">Reference proteome</keyword>
<dbReference type="EMBL" id="CP002051">
    <property type="protein sequence ID" value="ADI32073.1"/>
    <property type="molecule type" value="Genomic_DNA"/>
</dbReference>
<organism evidence="2 3">
    <name type="scientific">Staphylothermus hellenicus (strain DSM 12710 / JCM 10830 / BK20S6-10-b1 / P8)</name>
    <dbReference type="NCBI Taxonomy" id="591019"/>
    <lineage>
        <taxon>Archaea</taxon>
        <taxon>Thermoproteota</taxon>
        <taxon>Thermoprotei</taxon>
        <taxon>Desulfurococcales</taxon>
        <taxon>Desulfurococcaceae</taxon>
        <taxon>Staphylothermus</taxon>
    </lineage>
</organism>
<proteinExistence type="predicted"/>
<dbReference type="AlphaFoldDB" id="D7D8H7"/>
<dbReference type="Proteomes" id="UP000002573">
    <property type="component" value="Chromosome"/>
</dbReference>
<name>D7D8H7_STAHD</name>
<evidence type="ECO:0008006" key="4">
    <source>
        <dbReference type="Google" id="ProtNLM"/>
    </source>
</evidence>
<dbReference type="RefSeq" id="WP_013143271.1">
    <property type="nucleotide sequence ID" value="NC_014205.1"/>
</dbReference>
<dbReference type="Gene3D" id="2.60.40.10">
    <property type="entry name" value="Immunoglobulins"/>
    <property type="match status" value="1"/>
</dbReference>
<reference evidence="3" key="1">
    <citation type="submission" date="2010-05" db="EMBL/GenBank/DDBJ databases">
        <title>Complete sequence of Staphylothermus hellenicus DSM 12710.</title>
        <authorList>
            <consortium name="US DOE Joint Genome Institute"/>
            <person name="Lucas S."/>
            <person name="Copeland A."/>
            <person name="Lapidus A."/>
            <person name="Cheng J.-F."/>
            <person name="Bruce D."/>
            <person name="Goodwin L."/>
            <person name="Pitluck S."/>
            <person name="Davenport K."/>
            <person name="Detter J.C."/>
            <person name="Han C."/>
            <person name="Tapia R."/>
            <person name="Larimer F."/>
            <person name="Land M."/>
            <person name="Hauser L."/>
            <person name="Kyrpides N."/>
            <person name="Mikhailova N."/>
            <person name="Anderson I.J."/>
            <person name="Woyke T."/>
        </authorList>
    </citation>
    <scope>NUCLEOTIDE SEQUENCE [LARGE SCALE GENOMIC DNA]</scope>
    <source>
        <strain evidence="3">DSM 12710 / JCM 10830 / BK20S6-10-b1 / P8</strain>
    </source>
</reference>
<gene>
    <name evidence="2" type="ordered locus">Shell_0967</name>
</gene>
<protein>
    <recommendedName>
        <fullName evidence="4">CARDB domain-containing protein</fullName>
    </recommendedName>
</protein>
<evidence type="ECO:0000256" key="1">
    <source>
        <dbReference type="SAM" id="MobiDB-lite"/>
    </source>
</evidence>
<reference evidence="2 3" key="2">
    <citation type="journal article" date="2011" name="Stand. Genomic Sci.">
        <title>Complete genome sequence of Staphylothermus hellenicus P8.</title>
        <authorList>
            <person name="Anderson I."/>
            <person name="Wirth R."/>
            <person name="Lucas S."/>
            <person name="Copeland A."/>
            <person name="Lapidus A."/>
            <person name="Cheng J.F."/>
            <person name="Goodwin L."/>
            <person name="Pitluck S."/>
            <person name="Davenport K."/>
            <person name="Detter J.C."/>
            <person name="Han C."/>
            <person name="Tapia R."/>
            <person name="Land M."/>
            <person name="Hauser L."/>
            <person name="Pati A."/>
            <person name="Mikhailova N."/>
            <person name="Woyke T."/>
            <person name="Klenk H.P."/>
            <person name="Kyrpides N."/>
            <person name="Ivanova N."/>
        </authorList>
    </citation>
    <scope>NUCLEOTIDE SEQUENCE [LARGE SCALE GENOMIC DNA]</scope>
    <source>
        <strain evidence="3">DSM 12710 / JCM 10830 / BK20S6-10-b1 / P8</strain>
    </source>
</reference>